<evidence type="ECO:0000313" key="5">
    <source>
        <dbReference type="Proteomes" id="UP000494040"/>
    </source>
</evidence>
<organism evidence="4 5">
    <name type="scientific">Cimex lectularius</name>
    <name type="common">Bed bug</name>
    <name type="synonym">Acanthia lectularia</name>
    <dbReference type="NCBI Taxonomy" id="79782"/>
    <lineage>
        <taxon>Eukaryota</taxon>
        <taxon>Metazoa</taxon>
        <taxon>Ecdysozoa</taxon>
        <taxon>Arthropoda</taxon>
        <taxon>Hexapoda</taxon>
        <taxon>Insecta</taxon>
        <taxon>Pterygota</taxon>
        <taxon>Neoptera</taxon>
        <taxon>Paraneoptera</taxon>
        <taxon>Hemiptera</taxon>
        <taxon>Heteroptera</taxon>
        <taxon>Panheteroptera</taxon>
        <taxon>Cimicomorpha</taxon>
        <taxon>Cimicidae</taxon>
        <taxon>Cimex</taxon>
    </lineage>
</organism>
<dbReference type="GO" id="GO:0003924">
    <property type="term" value="F:GTPase activity"/>
    <property type="evidence" value="ECO:0007669"/>
    <property type="project" value="InterPro"/>
</dbReference>
<dbReference type="EnsemblMetazoa" id="XM_014396993.2">
    <property type="protein sequence ID" value="XP_014252479.1"/>
    <property type="gene ID" value="LOC106668335"/>
</dbReference>
<dbReference type="InterPro" id="IPR005225">
    <property type="entry name" value="Small_GTP-bd"/>
</dbReference>
<dbReference type="SMART" id="SM00174">
    <property type="entry name" value="RHO"/>
    <property type="match status" value="1"/>
</dbReference>
<dbReference type="KEGG" id="clec:106668335"/>
<dbReference type="AlphaFoldDB" id="A0A8I6S313"/>
<evidence type="ECO:0000256" key="1">
    <source>
        <dbReference type="ARBA" id="ARBA00022741"/>
    </source>
</evidence>
<dbReference type="PANTHER" id="PTHR47977">
    <property type="entry name" value="RAS-RELATED PROTEIN RAB"/>
    <property type="match status" value="1"/>
</dbReference>
<dbReference type="InterPro" id="IPR001806">
    <property type="entry name" value="Small_GTPase"/>
</dbReference>
<dbReference type="InterPro" id="IPR027417">
    <property type="entry name" value="P-loop_NTPase"/>
</dbReference>
<name>A0A8I6S313_CIMLE</name>
<keyword evidence="2" id="KW-0342">GTP-binding</keyword>
<dbReference type="Proteomes" id="UP000494040">
    <property type="component" value="Unassembled WGS sequence"/>
</dbReference>
<dbReference type="Gene3D" id="3.40.50.300">
    <property type="entry name" value="P-loop containing nucleotide triphosphate hydrolases"/>
    <property type="match status" value="1"/>
</dbReference>
<dbReference type="InterPro" id="IPR050227">
    <property type="entry name" value="Rab"/>
</dbReference>
<dbReference type="OrthoDB" id="413584at2759"/>
<sequence length="255" mass="29028">MSTSVEPTAKKISIFGQPFNIFESPYETEFDKEVVNYCNTLHLEELKCGKVVFIGDVGVGKTSIIQRFIQSIYLTEYKPTIGVDFEVAKFEILGIPFNLQIWDTAGQEKFKCLAPSYYRSAHVIVIVFDVTKMTTLANCVNWYKSAMKEYNNDRLPYIIVLGNKIDAIGPLAFDKLETYATQMSTHLVSEFWPVSSKTGANITRLFQRIASLSFQAYILNEIQNVKKMPIATITLQKKKNQKKKKHQSCKSNSCN</sequence>
<accession>A0A8I6S313</accession>
<dbReference type="GeneID" id="106668335"/>
<dbReference type="Pfam" id="PF00071">
    <property type="entry name" value="Ras"/>
    <property type="match status" value="1"/>
</dbReference>
<dbReference type="RefSeq" id="XP_014252479.1">
    <property type="nucleotide sequence ID" value="XM_014396993.2"/>
</dbReference>
<evidence type="ECO:0000256" key="3">
    <source>
        <dbReference type="SAM" id="MobiDB-lite"/>
    </source>
</evidence>
<keyword evidence="5" id="KW-1185">Reference proteome</keyword>
<dbReference type="CDD" id="cd00154">
    <property type="entry name" value="Rab"/>
    <property type="match status" value="1"/>
</dbReference>
<keyword evidence="1" id="KW-0547">Nucleotide-binding</keyword>
<dbReference type="SMART" id="SM00173">
    <property type="entry name" value="RAS"/>
    <property type="match status" value="1"/>
</dbReference>
<evidence type="ECO:0000256" key="2">
    <source>
        <dbReference type="ARBA" id="ARBA00023134"/>
    </source>
</evidence>
<dbReference type="PROSITE" id="PS51420">
    <property type="entry name" value="RHO"/>
    <property type="match status" value="1"/>
</dbReference>
<evidence type="ECO:0008006" key="6">
    <source>
        <dbReference type="Google" id="ProtNLM"/>
    </source>
</evidence>
<dbReference type="PROSITE" id="PS51421">
    <property type="entry name" value="RAS"/>
    <property type="match status" value="1"/>
</dbReference>
<dbReference type="PRINTS" id="PR00449">
    <property type="entry name" value="RASTRNSFRMNG"/>
</dbReference>
<dbReference type="FunFam" id="3.40.50.300:FF:001447">
    <property type="entry name" value="Ras-related protein Rab-1B"/>
    <property type="match status" value="1"/>
</dbReference>
<dbReference type="GO" id="GO:0005525">
    <property type="term" value="F:GTP binding"/>
    <property type="evidence" value="ECO:0007669"/>
    <property type="project" value="UniProtKB-KW"/>
</dbReference>
<dbReference type="OMA" id="TEINCIE"/>
<dbReference type="SMART" id="SM00176">
    <property type="entry name" value="RAN"/>
    <property type="match status" value="1"/>
</dbReference>
<reference evidence="4" key="1">
    <citation type="submission" date="2022-01" db="UniProtKB">
        <authorList>
            <consortium name="EnsemblMetazoa"/>
        </authorList>
    </citation>
    <scope>IDENTIFICATION</scope>
</reference>
<feature type="compositionally biased region" description="Basic residues" evidence="3">
    <location>
        <begin position="236"/>
        <end position="248"/>
    </location>
</feature>
<protein>
    <recommendedName>
        <fullName evidence="6">Ras-related protein Rab-34</fullName>
    </recommendedName>
</protein>
<dbReference type="SMART" id="SM00175">
    <property type="entry name" value="RAB"/>
    <property type="match status" value="1"/>
</dbReference>
<dbReference type="SUPFAM" id="SSF52540">
    <property type="entry name" value="P-loop containing nucleoside triphosphate hydrolases"/>
    <property type="match status" value="1"/>
</dbReference>
<evidence type="ECO:0000313" key="4">
    <source>
        <dbReference type="EnsemblMetazoa" id="XP_014252479.1"/>
    </source>
</evidence>
<dbReference type="PROSITE" id="PS51419">
    <property type="entry name" value="RAB"/>
    <property type="match status" value="1"/>
</dbReference>
<proteinExistence type="predicted"/>
<dbReference type="NCBIfam" id="TIGR00231">
    <property type="entry name" value="small_GTP"/>
    <property type="match status" value="1"/>
</dbReference>
<feature type="region of interest" description="Disordered" evidence="3">
    <location>
        <begin position="236"/>
        <end position="255"/>
    </location>
</feature>